<dbReference type="Proteomes" id="UP000240493">
    <property type="component" value="Unassembled WGS sequence"/>
</dbReference>
<dbReference type="AlphaFoldDB" id="A0A2T3Z3G1"/>
<evidence type="ECO:0000256" key="5">
    <source>
        <dbReference type="ARBA" id="ARBA00022692"/>
    </source>
</evidence>
<dbReference type="SUPFAM" id="SSF103473">
    <property type="entry name" value="MFS general substrate transporter"/>
    <property type="match status" value="1"/>
</dbReference>
<feature type="transmembrane region" description="Helical" evidence="8">
    <location>
        <begin position="181"/>
        <end position="204"/>
    </location>
</feature>
<feature type="transmembrane region" description="Helical" evidence="8">
    <location>
        <begin position="59"/>
        <end position="81"/>
    </location>
</feature>
<feature type="transmembrane region" description="Helical" evidence="8">
    <location>
        <begin position="256"/>
        <end position="275"/>
    </location>
</feature>
<sequence>MMFGHRCITVKGADCGFDALFLVIITSIAGFLFGYDIGQISGILFFRNFKYRFLHDDSATIKSLIVSFMSIGCLFGSLLGAYSSDWLGRRKSIALGVAFFLAGDVIQITATDNWLHVSLGRFIAGLGIGNLSVGVPMFQSECVPREIRGAVVTSYQLLITIGILFGNLICFFMRAYDDHSFAWRLVIGMGAFFSLPLACGILLVPEGKSHDPGNVVVENDMHEMREVLALERQTGTAPWIECFSSRSKVPKTRYRTFLGMGIHFLQQWTGINYFFYYGTTVFSSAKINDPFMTQLILGAVNVCTTFLAVYLVDWWGRRRPLICGAVWQAAWLLVFASIGIVDNHPSPTFSIVMIISACMFIASFAATWGPIAWVVMGETFALRTRAKQAALATASNWLGNFLIGLLTPYADYSISYYFGFILAGANIFAALLVWFYLYESTLLSLESVDIMYSINDLAPWESARWVPPGYVTRRERDEQHFRRMSISTAADMSSLTQEMVDMANKEVIANPKAAVV</sequence>
<evidence type="ECO:0000313" key="10">
    <source>
        <dbReference type="EMBL" id="PTB39335.1"/>
    </source>
</evidence>
<keyword evidence="7 8" id="KW-0472">Membrane</keyword>
<evidence type="ECO:0000256" key="3">
    <source>
        <dbReference type="ARBA" id="ARBA00022448"/>
    </source>
</evidence>
<dbReference type="Pfam" id="PF00083">
    <property type="entry name" value="Sugar_tr"/>
    <property type="match status" value="1"/>
</dbReference>
<evidence type="ECO:0000313" key="11">
    <source>
        <dbReference type="Proteomes" id="UP000240493"/>
    </source>
</evidence>
<dbReference type="PRINTS" id="PR00171">
    <property type="entry name" value="SUGRTRNSPORT"/>
</dbReference>
<dbReference type="InterPro" id="IPR005829">
    <property type="entry name" value="Sugar_transporter_CS"/>
</dbReference>
<dbReference type="Gene3D" id="1.20.1250.20">
    <property type="entry name" value="MFS general substrate transporter like domains"/>
    <property type="match status" value="1"/>
</dbReference>
<feature type="transmembrane region" description="Helical" evidence="8">
    <location>
        <begin position="20"/>
        <end position="47"/>
    </location>
</feature>
<dbReference type="PROSITE" id="PS50850">
    <property type="entry name" value="MFS"/>
    <property type="match status" value="1"/>
</dbReference>
<dbReference type="InterPro" id="IPR050360">
    <property type="entry name" value="MFS_Sugar_Transporters"/>
</dbReference>
<keyword evidence="5 8" id="KW-0812">Transmembrane</keyword>
<feature type="transmembrane region" description="Helical" evidence="8">
    <location>
        <begin position="416"/>
        <end position="437"/>
    </location>
</feature>
<evidence type="ECO:0000256" key="6">
    <source>
        <dbReference type="ARBA" id="ARBA00022989"/>
    </source>
</evidence>
<evidence type="ECO:0000256" key="7">
    <source>
        <dbReference type="ARBA" id="ARBA00023136"/>
    </source>
</evidence>
<dbReference type="EMBL" id="KZ679264">
    <property type="protein sequence ID" value="PTB39335.1"/>
    <property type="molecule type" value="Genomic_DNA"/>
</dbReference>
<keyword evidence="6 8" id="KW-1133">Transmembrane helix</keyword>
<feature type="transmembrane region" description="Helical" evidence="8">
    <location>
        <begin position="295"/>
        <end position="314"/>
    </location>
</feature>
<evidence type="ECO:0000256" key="4">
    <source>
        <dbReference type="ARBA" id="ARBA00022597"/>
    </source>
</evidence>
<dbReference type="InterPro" id="IPR036259">
    <property type="entry name" value="MFS_trans_sf"/>
</dbReference>
<feature type="transmembrane region" description="Helical" evidence="8">
    <location>
        <begin position="122"/>
        <end position="138"/>
    </location>
</feature>
<feature type="transmembrane region" description="Helical" evidence="8">
    <location>
        <begin position="321"/>
        <end position="341"/>
    </location>
</feature>
<dbReference type="OrthoDB" id="5141738at2759"/>
<feature type="transmembrane region" description="Helical" evidence="8">
    <location>
        <begin position="389"/>
        <end position="410"/>
    </location>
</feature>
<comment type="similarity">
    <text evidence="2">Belongs to the major facilitator superfamily. Sugar transporter (TC 2.A.1.1) family.</text>
</comment>
<keyword evidence="11" id="KW-1185">Reference proteome</keyword>
<evidence type="ECO:0000256" key="2">
    <source>
        <dbReference type="ARBA" id="ARBA00010992"/>
    </source>
</evidence>
<dbReference type="InterPro" id="IPR005828">
    <property type="entry name" value="MFS_sugar_transport-like"/>
</dbReference>
<dbReference type="InterPro" id="IPR003663">
    <property type="entry name" value="Sugar/inositol_transpt"/>
</dbReference>
<dbReference type="PROSITE" id="PS00216">
    <property type="entry name" value="SUGAR_TRANSPORT_1"/>
    <property type="match status" value="2"/>
</dbReference>
<dbReference type="GO" id="GO:0005351">
    <property type="term" value="F:carbohydrate:proton symporter activity"/>
    <property type="evidence" value="ECO:0007669"/>
    <property type="project" value="TreeGrafter"/>
</dbReference>
<feature type="transmembrane region" description="Helical" evidence="8">
    <location>
        <begin position="150"/>
        <end position="175"/>
    </location>
</feature>
<feature type="transmembrane region" description="Helical" evidence="8">
    <location>
        <begin position="353"/>
        <end position="377"/>
    </location>
</feature>
<dbReference type="PANTHER" id="PTHR48022">
    <property type="entry name" value="PLASTIDIC GLUCOSE TRANSPORTER 4"/>
    <property type="match status" value="1"/>
</dbReference>
<dbReference type="STRING" id="1042311.A0A2T3Z3G1"/>
<dbReference type="GO" id="GO:0005886">
    <property type="term" value="C:plasma membrane"/>
    <property type="evidence" value="ECO:0007669"/>
    <property type="project" value="TreeGrafter"/>
</dbReference>
<gene>
    <name evidence="10" type="ORF">M441DRAFT_81340</name>
</gene>
<evidence type="ECO:0000256" key="8">
    <source>
        <dbReference type="SAM" id="Phobius"/>
    </source>
</evidence>
<proteinExistence type="inferred from homology"/>
<evidence type="ECO:0000256" key="1">
    <source>
        <dbReference type="ARBA" id="ARBA00004141"/>
    </source>
</evidence>
<accession>A0A2T3Z3G1</accession>
<reference evidence="10 11" key="1">
    <citation type="submission" date="2016-07" db="EMBL/GenBank/DDBJ databases">
        <title>Multiple horizontal gene transfer events from other fungi enriched the ability of initially mycotrophic Trichoderma (Ascomycota) to feed on dead plant biomass.</title>
        <authorList>
            <consortium name="DOE Joint Genome Institute"/>
            <person name="Aerts A."/>
            <person name="Atanasova L."/>
            <person name="Chenthamara K."/>
            <person name="Zhang J."/>
            <person name="Grujic M."/>
            <person name="Henrissat B."/>
            <person name="Kuo A."/>
            <person name="Salamov A."/>
            <person name="Lipzen A."/>
            <person name="Labutti K."/>
            <person name="Barry K."/>
            <person name="Miao Y."/>
            <person name="Rahimi M.J."/>
            <person name="Shen Q."/>
            <person name="Grigoriev I.V."/>
            <person name="Kubicek C.P."/>
            <person name="Druzhinina I.S."/>
        </authorList>
    </citation>
    <scope>NUCLEOTIDE SEQUENCE [LARGE SCALE GENOMIC DNA]</scope>
    <source>
        <strain evidence="10 11">CBS 433.97</strain>
    </source>
</reference>
<protein>
    <recommendedName>
        <fullName evidence="9">Major facilitator superfamily (MFS) profile domain-containing protein</fullName>
    </recommendedName>
</protein>
<dbReference type="PANTHER" id="PTHR48022:SF75">
    <property type="entry name" value="GALACTOSE TRANSPORTER-RELATED"/>
    <property type="match status" value="1"/>
</dbReference>
<evidence type="ECO:0000259" key="9">
    <source>
        <dbReference type="PROSITE" id="PS50850"/>
    </source>
</evidence>
<keyword evidence="3" id="KW-0813">Transport</keyword>
<name>A0A2T3Z3G1_TRIA4</name>
<feature type="transmembrane region" description="Helical" evidence="8">
    <location>
        <begin position="93"/>
        <end position="110"/>
    </location>
</feature>
<keyword evidence="4" id="KW-0762">Sugar transport</keyword>
<organism evidence="10 11">
    <name type="scientific">Trichoderma asperellum (strain ATCC 204424 / CBS 433.97 / NBRC 101777)</name>
    <dbReference type="NCBI Taxonomy" id="1042311"/>
    <lineage>
        <taxon>Eukaryota</taxon>
        <taxon>Fungi</taxon>
        <taxon>Dikarya</taxon>
        <taxon>Ascomycota</taxon>
        <taxon>Pezizomycotina</taxon>
        <taxon>Sordariomycetes</taxon>
        <taxon>Hypocreomycetidae</taxon>
        <taxon>Hypocreales</taxon>
        <taxon>Hypocreaceae</taxon>
        <taxon>Trichoderma</taxon>
    </lineage>
</organism>
<feature type="domain" description="Major facilitator superfamily (MFS) profile" evidence="9">
    <location>
        <begin position="22"/>
        <end position="441"/>
    </location>
</feature>
<dbReference type="InterPro" id="IPR020846">
    <property type="entry name" value="MFS_dom"/>
</dbReference>
<comment type="subcellular location">
    <subcellularLocation>
        <location evidence="1">Membrane</location>
        <topology evidence="1">Multi-pass membrane protein</topology>
    </subcellularLocation>
</comment>
<dbReference type="PROSITE" id="PS00217">
    <property type="entry name" value="SUGAR_TRANSPORT_2"/>
    <property type="match status" value="1"/>
</dbReference>